<reference evidence="3 4" key="1">
    <citation type="submission" date="2018-06" db="EMBL/GenBank/DDBJ databases">
        <title>Genomic Encyclopedia of Type Strains, Phase IV (KMG-IV): sequencing the most valuable type-strain genomes for metagenomic binning, comparative biology and taxonomic classification.</title>
        <authorList>
            <person name="Goeker M."/>
        </authorList>
    </citation>
    <scope>NUCLEOTIDE SEQUENCE [LARGE SCALE GENOMIC DNA]</scope>
    <source>
        <strain evidence="3 4">DSM 15140</strain>
    </source>
</reference>
<dbReference type="InterPro" id="IPR011426">
    <property type="entry name" value="CamS"/>
</dbReference>
<sequence>MFKRVAILCTIIIGLTLLASCAPSYDNEGEMVEDNTTDQDNQETAIIPSYSVTEEEYQILLPYKVSQTRGVITNQIANRLDIDAIEEGLRRHSKEVFDPDEYYFQEGQKITSDVVYSWLERQGEEETSSSNPQGLNPTLPDVEKGNEEALIEAERNNPKYLSHILEQDYLVKTSDNAVELGGISIAIAMKSVYKFETEPGRSYNETIPKDEMMDEANRIAQEVVNRLRQMDGLAETPIMLSIYREAAQDSLVPGNFVAKTNIKGGSTSIGEWDSINEDYVLYPSNDMAEIDPDVNANLEDFESDVQEFFPNYVGVVGEGFYIKDQLQKLTLEIPIQFKGKAEVLGFTQYVYGLIVDNFDNYYDIEVNIMSGKQQESLIYRKAEEEDPEVHIYD</sequence>
<feature type="signal peptide" evidence="2">
    <location>
        <begin position="1"/>
        <end position="21"/>
    </location>
</feature>
<evidence type="ECO:0000256" key="2">
    <source>
        <dbReference type="SAM" id="SignalP"/>
    </source>
</evidence>
<dbReference type="Gene3D" id="3.10.570.10">
    <property type="entry name" value="sex pheromone staph- cam373 precursor domain"/>
    <property type="match status" value="1"/>
</dbReference>
<feature type="chain" id="PRO_5039200924" evidence="2">
    <location>
        <begin position="22"/>
        <end position="393"/>
    </location>
</feature>
<gene>
    <name evidence="3" type="ORF">DES48_1117</name>
</gene>
<dbReference type="PROSITE" id="PS51257">
    <property type="entry name" value="PROKAR_LIPOPROTEIN"/>
    <property type="match status" value="1"/>
</dbReference>
<dbReference type="OrthoDB" id="9795361at2"/>
<proteinExistence type="predicted"/>
<evidence type="ECO:0000256" key="1">
    <source>
        <dbReference type="SAM" id="MobiDB-lite"/>
    </source>
</evidence>
<comment type="caution">
    <text evidence="3">The sequence shown here is derived from an EMBL/GenBank/DDBJ whole genome shotgun (WGS) entry which is preliminary data.</text>
</comment>
<keyword evidence="2" id="KW-0732">Signal</keyword>
<organism evidence="3 4">
    <name type="scientific">Paraliobacillus ryukyuensis</name>
    <dbReference type="NCBI Taxonomy" id="200904"/>
    <lineage>
        <taxon>Bacteria</taxon>
        <taxon>Bacillati</taxon>
        <taxon>Bacillota</taxon>
        <taxon>Bacilli</taxon>
        <taxon>Bacillales</taxon>
        <taxon>Bacillaceae</taxon>
        <taxon>Paraliobacillus</taxon>
    </lineage>
</organism>
<evidence type="ECO:0000313" key="3">
    <source>
        <dbReference type="EMBL" id="RBO93499.1"/>
    </source>
</evidence>
<dbReference type="AlphaFoldDB" id="A0A366DVG4"/>
<dbReference type="PIRSF" id="PIRSF012509">
    <property type="entry name" value="CamS"/>
    <property type="match status" value="1"/>
</dbReference>
<dbReference type="Pfam" id="PF07537">
    <property type="entry name" value="CamS"/>
    <property type="match status" value="1"/>
</dbReference>
<evidence type="ECO:0000313" key="4">
    <source>
        <dbReference type="Proteomes" id="UP000252254"/>
    </source>
</evidence>
<dbReference type="EMBL" id="QNRI01000011">
    <property type="protein sequence ID" value="RBO93499.1"/>
    <property type="molecule type" value="Genomic_DNA"/>
</dbReference>
<dbReference type="Proteomes" id="UP000252254">
    <property type="component" value="Unassembled WGS sequence"/>
</dbReference>
<dbReference type="STRING" id="200904.GCA_900168775_02739"/>
<accession>A0A366DVG4</accession>
<feature type="region of interest" description="Disordered" evidence="1">
    <location>
        <begin position="121"/>
        <end position="142"/>
    </location>
</feature>
<keyword evidence="4" id="KW-1185">Reference proteome</keyword>
<protein>
    <submittedName>
        <fullName evidence="3">Protein involved in sex pheromone biosynthesis</fullName>
    </submittedName>
</protein>
<dbReference type="RefSeq" id="WP_113869864.1">
    <property type="nucleotide sequence ID" value="NZ_BAABQN010000010.1"/>
</dbReference>
<name>A0A366DVG4_9BACI</name>
<dbReference type="CDD" id="cd13440">
    <property type="entry name" value="CamS_repeat_2"/>
    <property type="match status" value="1"/>
</dbReference>
<dbReference type="CDD" id="cd13441">
    <property type="entry name" value="CamS_repeat_1"/>
    <property type="match status" value="1"/>
</dbReference>